<evidence type="ECO:0000313" key="9">
    <source>
        <dbReference type="Proteomes" id="UP001172083"/>
    </source>
</evidence>
<organism evidence="8 9">
    <name type="scientific">Agaribacillus aureus</name>
    <dbReference type="NCBI Taxonomy" id="3051825"/>
    <lineage>
        <taxon>Bacteria</taxon>
        <taxon>Pseudomonadati</taxon>
        <taxon>Bacteroidota</taxon>
        <taxon>Cytophagia</taxon>
        <taxon>Cytophagales</taxon>
        <taxon>Splendidivirgaceae</taxon>
        <taxon>Agaribacillus</taxon>
    </lineage>
</organism>
<sequence>MKKIIVTLFGLMLFVFSGCDDEFLELSPYGEPSSSNFWKSESDIRAAVNSMYEPLTWDDMYGRGFFWYINVSDDMVTGRVKADPDKMKNFICTGNEGYTRNIWGNKFKIIKRANDIIINVPEMENVSQELKDRAMGEAYFFSGLMYMDLAYRYGDARAGIPIIDRENPLEFNIPRAANVSENYEYIVSEFEKAAQLLPVFSSYDTQDRGRAHKSAANAFMAKTYLYWAQYDASKYAKAVEAADRVINSGEHQLINTGNPAEDFRAVFSAANNWSQEYIWSVVSNTETGSILPGVMFENKGWGKYNGWGYYQPTKELFDEYDESDARRDVTIFKEGTVFKYMGEDFSWYQTSNNVTGYMFGKYTEPFEDASRLNPNGDKPTCDLNVPLMRYSEVLLIKAEALIADGKNGDAPLNEVRNRAGLASKTGATMTDLKHERRCELAGEWSDRHFDLVRWGDADAAYAQPLHSHDNSEAWPARPHFDPAVHHVWPIPPHEIEASNGVLVQNAGW</sequence>
<dbReference type="Pfam" id="PF07980">
    <property type="entry name" value="SusD_RagB"/>
    <property type="match status" value="1"/>
</dbReference>
<keyword evidence="3" id="KW-0732">Signal</keyword>
<evidence type="ECO:0000256" key="2">
    <source>
        <dbReference type="ARBA" id="ARBA00006275"/>
    </source>
</evidence>
<dbReference type="InterPro" id="IPR012944">
    <property type="entry name" value="SusD_RagB_dom"/>
</dbReference>
<evidence type="ECO:0000313" key="8">
    <source>
        <dbReference type="EMBL" id="MDN5216666.1"/>
    </source>
</evidence>
<dbReference type="EMBL" id="JAUJEB010000010">
    <property type="protein sequence ID" value="MDN5216666.1"/>
    <property type="molecule type" value="Genomic_DNA"/>
</dbReference>
<dbReference type="RefSeq" id="WP_346762004.1">
    <property type="nucleotide sequence ID" value="NZ_JAUJEB010000010.1"/>
</dbReference>
<comment type="subcellular location">
    <subcellularLocation>
        <location evidence="1">Cell outer membrane</location>
    </subcellularLocation>
</comment>
<feature type="domain" description="RagB/SusD" evidence="6">
    <location>
        <begin position="276"/>
        <end position="508"/>
    </location>
</feature>
<dbReference type="InterPro" id="IPR033985">
    <property type="entry name" value="SusD-like_N"/>
</dbReference>
<proteinExistence type="inferred from homology"/>
<evidence type="ECO:0000256" key="1">
    <source>
        <dbReference type="ARBA" id="ARBA00004442"/>
    </source>
</evidence>
<gene>
    <name evidence="8" type="ORF">QQ020_31645</name>
</gene>
<reference evidence="8" key="1">
    <citation type="submission" date="2023-06" db="EMBL/GenBank/DDBJ databases">
        <title>Genomic of Agaribacillus aureum.</title>
        <authorList>
            <person name="Wang G."/>
        </authorList>
    </citation>
    <scope>NUCLEOTIDE SEQUENCE</scope>
    <source>
        <strain evidence="8">BMA12</strain>
    </source>
</reference>
<accession>A0ABT8LJT3</accession>
<dbReference type="Pfam" id="PF14322">
    <property type="entry name" value="SusD-like_3"/>
    <property type="match status" value="1"/>
</dbReference>
<keyword evidence="9" id="KW-1185">Reference proteome</keyword>
<keyword evidence="5" id="KW-0998">Cell outer membrane</keyword>
<dbReference type="InterPro" id="IPR011990">
    <property type="entry name" value="TPR-like_helical_dom_sf"/>
</dbReference>
<dbReference type="SUPFAM" id="SSF48452">
    <property type="entry name" value="TPR-like"/>
    <property type="match status" value="1"/>
</dbReference>
<keyword evidence="4" id="KW-0472">Membrane</keyword>
<evidence type="ECO:0000256" key="5">
    <source>
        <dbReference type="ARBA" id="ARBA00023237"/>
    </source>
</evidence>
<evidence type="ECO:0000259" key="7">
    <source>
        <dbReference type="Pfam" id="PF14322"/>
    </source>
</evidence>
<dbReference type="CDD" id="cd08977">
    <property type="entry name" value="SusD"/>
    <property type="match status" value="1"/>
</dbReference>
<dbReference type="Gene3D" id="1.25.40.390">
    <property type="match status" value="1"/>
</dbReference>
<feature type="domain" description="SusD-like N-terminal" evidence="7">
    <location>
        <begin position="22"/>
        <end position="225"/>
    </location>
</feature>
<dbReference type="Proteomes" id="UP001172083">
    <property type="component" value="Unassembled WGS sequence"/>
</dbReference>
<protein>
    <submittedName>
        <fullName evidence="8">RagB/SusD family nutrient uptake outer membrane protein</fullName>
    </submittedName>
</protein>
<name>A0ABT8LJT3_9BACT</name>
<evidence type="ECO:0000256" key="3">
    <source>
        <dbReference type="ARBA" id="ARBA00022729"/>
    </source>
</evidence>
<evidence type="ECO:0000259" key="6">
    <source>
        <dbReference type="Pfam" id="PF07980"/>
    </source>
</evidence>
<dbReference type="PROSITE" id="PS51257">
    <property type="entry name" value="PROKAR_LIPOPROTEIN"/>
    <property type="match status" value="1"/>
</dbReference>
<comment type="similarity">
    <text evidence="2">Belongs to the SusD family.</text>
</comment>
<comment type="caution">
    <text evidence="8">The sequence shown here is derived from an EMBL/GenBank/DDBJ whole genome shotgun (WGS) entry which is preliminary data.</text>
</comment>
<evidence type="ECO:0000256" key="4">
    <source>
        <dbReference type="ARBA" id="ARBA00023136"/>
    </source>
</evidence>